<feature type="region of interest" description="Disordered" evidence="1">
    <location>
        <begin position="86"/>
        <end position="117"/>
    </location>
</feature>
<evidence type="ECO:0000256" key="1">
    <source>
        <dbReference type="SAM" id="MobiDB-lite"/>
    </source>
</evidence>
<dbReference type="AlphaFoldDB" id="A0A8D8HIN6"/>
<sequence>MLSLLNLSLISATLKETPNDGTLQQLHINANGIQRGNHLHPAGFGTVPADHAVHFAPAAVPRGHGQLYPQRRRVRAAAANDDPFGRVHAGCLHGQPQHLRQPAQSGRPDVRSAGGQD</sequence>
<proteinExistence type="predicted"/>
<name>A0A8D8HIN6_CULPI</name>
<dbReference type="EMBL" id="HBUE01212733">
    <property type="protein sequence ID" value="CAG6535136.1"/>
    <property type="molecule type" value="Transcribed_RNA"/>
</dbReference>
<accession>A0A8D8HIN6</accession>
<evidence type="ECO:0000313" key="2">
    <source>
        <dbReference type="EMBL" id="CAG6535136.1"/>
    </source>
</evidence>
<organism evidence="2">
    <name type="scientific">Culex pipiens</name>
    <name type="common">House mosquito</name>
    <dbReference type="NCBI Taxonomy" id="7175"/>
    <lineage>
        <taxon>Eukaryota</taxon>
        <taxon>Metazoa</taxon>
        <taxon>Ecdysozoa</taxon>
        <taxon>Arthropoda</taxon>
        <taxon>Hexapoda</taxon>
        <taxon>Insecta</taxon>
        <taxon>Pterygota</taxon>
        <taxon>Neoptera</taxon>
        <taxon>Endopterygota</taxon>
        <taxon>Diptera</taxon>
        <taxon>Nematocera</taxon>
        <taxon>Culicoidea</taxon>
        <taxon>Culicidae</taxon>
        <taxon>Culicinae</taxon>
        <taxon>Culicini</taxon>
        <taxon>Culex</taxon>
        <taxon>Culex</taxon>
    </lineage>
</organism>
<dbReference type="EMBL" id="HBUE01060127">
    <property type="protein sequence ID" value="CAG6468232.1"/>
    <property type="molecule type" value="Transcribed_RNA"/>
</dbReference>
<protein>
    <submittedName>
        <fullName evidence="2">(northern house mosquito) hypothetical protein</fullName>
    </submittedName>
</protein>
<dbReference type="EMBL" id="HBUE01319224">
    <property type="protein sequence ID" value="CAG6587103.1"/>
    <property type="molecule type" value="Transcribed_RNA"/>
</dbReference>
<reference evidence="2" key="1">
    <citation type="submission" date="2021-05" db="EMBL/GenBank/DDBJ databases">
        <authorList>
            <person name="Alioto T."/>
            <person name="Alioto T."/>
            <person name="Gomez Garrido J."/>
        </authorList>
    </citation>
    <scope>NUCLEOTIDE SEQUENCE</scope>
</reference>